<evidence type="ECO:0000313" key="2">
    <source>
        <dbReference type="Proteomes" id="UP001162992"/>
    </source>
</evidence>
<keyword evidence="2" id="KW-1185">Reference proteome</keyword>
<reference evidence="2" key="1">
    <citation type="journal article" date="2024" name="Proc. Natl. Acad. Sci. U.S.A.">
        <title>Extraordinary preservation of gene collinearity over three hundred million years revealed in homosporous lycophytes.</title>
        <authorList>
            <person name="Li C."/>
            <person name="Wickell D."/>
            <person name="Kuo L.Y."/>
            <person name="Chen X."/>
            <person name="Nie B."/>
            <person name="Liao X."/>
            <person name="Peng D."/>
            <person name="Ji J."/>
            <person name="Jenkins J."/>
            <person name="Williams M."/>
            <person name="Shu S."/>
            <person name="Plott C."/>
            <person name="Barry K."/>
            <person name="Rajasekar S."/>
            <person name="Grimwood J."/>
            <person name="Han X."/>
            <person name="Sun S."/>
            <person name="Hou Z."/>
            <person name="He W."/>
            <person name="Dai G."/>
            <person name="Sun C."/>
            <person name="Schmutz J."/>
            <person name="Leebens-Mack J.H."/>
            <person name="Li F.W."/>
            <person name="Wang L."/>
        </authorList>
    </citation>
    <scope>NUCLEOTIDE SEQUENCE [LARGE SCALE GENOMIC DNA]</scope>
    <source>
        <strain evidence="2">cv. PW_Plant_1</strain>
    </source>
</reference>
<dbReference type="EMBL" id="CM055097">
    <property type="protein sequence ID" value="KAJ7553856.1"/>
    <property type="molecule type" value="Genomic_DNA"/>
</dbReference>
<accession>A0ACC2DHS5</accession>
<comment type="caution">
    <text evidence="1">The sequence shown here is derived from an EMBL/GenBank/DDBJ whole genome shotgun (WGS) entry which is preliminary data.</text>
</comment>
<sequence>MAIALLPRSCLADAARSLPYKQPQPQPPQLLAARQFRSLKLCRIQFNPVSVSGRICHSCSNLLLPLHCSQAESSQAASETEQIHAERATFSAFEEFVDLNAGKWSGTFTQYDAMGNELACIPTRMTAFSYGKEEQSSLCQTLFVRKARSKTSVSDDMDDFEWTELKLDEINIATFENRQTTYFPGERAYSISHRTTEMLNTLLRSGLLGDDDEEEEIPKGVKLASRRPALVSESCLYSQRGNIRARAFHVVDQRGLTDLFGVFRERKDCDSSLSWSGTQNEDPNRLSAILGKWSGEAIFRRTGIYGSTIAKGQVQVIYEELENGRLRQEISSDKVKSTKLDMNGTVAGNVLTFSGGLQTTLLPEGMAMTSPISVGRSVGNAQSFFLEFSWILPSESRRRLVRTYDVDGVVVSTTLATETRS</sequence>
<name>A0ACC2DHS5_DIPCM</name>
<dbReference type="Proteomes" id="UP001162992">
    <property type="component" value="Chromosome 6"/>
</dbReference>
<proteinExistence type="predicted"/>
<gene>
    <name evidence="1" type="ORF">O6H91_06G115600</name>
</gene>
<protein>
    <submittedName>
        <fullName evidence="1">Uncharacterized protein</fullName>
    </submittedName>
</protein>
<organism evidence="1 2">
    <name type="scientific">Diphasiastrum complanatum</name>
    <name type="common">Issler's clubmoss</name>
    <name type="synonym">Lycopodium complanatum</name>
    <dbReference type="NCBI Taxonomy" id="34168"/>
    <lineage>
        <taxon>Eukaryota</taxon>
        <taxon>Viridiplantae</taxon>
        <taxon>Streptophyta</taxon>
        <taxon>Embryophyta</taxon>
        <taxon>Tracheophyta</taxon>
        <taxon>Lycopodiopsida</taxon>
        <taxon>Lycopodiales</taxon>
        <taxon>Lycopodiaceae</taxon>
        <taxon>Lycopodioideae</taxon>
        <taxon>Diphasiastrum</taxon>
    </lineage>
</organism>
<evidence type="ECO:0000313" key="1">
    <source>
        <dbReference type="EMBL" id="KAJ7553856.1"/>
    </source>
</evidence>